<dbReference type="GO" id="GO:0005811">
    <property type="term" value="C:lipid droplet"/>
    <property type="evidence" value="ECO:0007669"/>
    <property type="project" value="TreeGrafter"/>
</dbReference>
<feature type="domain" description="AMP-dependent synthetase/ligase" evidence="7">
    <location>
        <begin position="82"/>
        <end position="231"/>
    </location>
</feature>
<evidence type="ECO:0000259" key="7">
    <source>
        <dbReference type="Pfam" id="PF00501"/>
    </source>
</evidence>
<evidence type="ECO:0000256" key="1">
    <source>
        <dbReference type="ARBA" id="ARBA00006432"/>
    </source>
</evidence>
<sequence>SDPVATKKGPYTVQVPNAEQKEGHGVPRRHPLSIDQLATNSRPDVKTLYDVVTRGARLFGDAESRRGEKVKKMVDGEEREVPKKWFFYEMSGYTFKSFKQYKEQVDVCGAGLRQLGLGLRWLTMSHGCASQSMPIVTAYDTLGESGLMHSLNLISPLKEGTKIQYVIYTTEEPPNQKDLDTLKETHPHLKIANPVDPVLPDSEDLCCIMYTSGSTGTPKGVPLLHRNVIAASPHIGLVFENAIIVWGAAMGYGSPRTLADRAMRNCKGDIQELRPTVLVAVPAVWETVKKGIMDQVLSCPASSRRCWGAITLKSTLLQLGLPGVGKVKEATGGRMSNTPEQGEVWIEVTRCPSLYENEEATQAASRMAGSKTGDIGQRTDDRKKNPINYMALESLESNILVYADEKQTKPVAVIMPNENNLKNLAKAHKIPGDTLEELVHNRSSPPSVLQALLAQGQRV</sequence>
<evidence type="ECO:0000256" key="5">
    <source>
        <dbReference type="ARBA" id="ARBA00036813"/>
    </source>
</evidence>
<dbReference type="Pfam" id="PF00501">
    <property type="entry name" value="AMP-binding"/>
    <property type="match status" value="1"/>
</dbReference>
<dbReference type="GO" id="GO:0035336">
    <property type="term" value="P:long-chain fatty-acyl-CoA metabolic process"/>
    <property type="evidence" value="ECO:0007669"/>
    <property type="project" value="TreeGrafter"/>
</dbReference>
<comment type="catalytic activity">
    <reaction evidence="5">
        <text>a long-chain fatty acid + ATP + CoA = a long-chain fatty acyl-CoA + AMP + diphosphate</text>
        <dbReference type="Rhea" id="RHEA:15421"/>
        <dbReference type="ChEBI" id="CHEBI:30616"/>
        <dbReference type="ChEBI" id="CHEBI:33019"/>
        <dbReference type="ChEBI" id="CHEBI:57287"/>
        <dbReference type="ChEBI" id="CHEBI:57560"/>
        <dbReference type="ChEBI" id="CHEBI:83139"/>
        <dbReference type="ChEBI" id="CHEBI:456215"/>
        <dbReference type="EC" id="6.2.1.3"/>
    </reaction>
</comment>
<comment type="caution">
    <text evidence="8">The sequence shown here is derived from an EMBL/GenBank/DDBJ whole genome shotgun (WGS) entry which is preliminary data.</text>
</comment>
<dbReference type="Gene3D" id="3.40.50.12780">
    <property type="entry name" value="N-terminal domain of ligase-like"/>
    <property type="match status" value="1"/>
</dbReference>
<keyword evidence="2" id="KW-0436">Ligase</keyword>
<dbReference type="PANTHER" id="PTHR43272">
    <property type="entry name" value="LONG-CHAIN-FATTY-ACID--COA LIGASE"/>
    <property type="match status" value="1"/>
</dbReference>
<dbReference type="GO" id="GO:0005886">
    <property type="term" value="C:plasma membrane"/>
    <property type="evidence" value="ECO:0007669"/>
    <property type="project" value="TreeGrafter"/>
</dbReference>
<keyword evidence="9" id="KW-1185">Reference proteome</keyword>
<dbReference type="GO" id="GO:0004467">
    <property type="term" value="F:long-chain fatty acid-CoA ligase activity"/>
    <property type="evidence" value="ECO:0007669"/>
    <property type="project" value="UniProtKB-EC"/>
</dbReference>
<proteinExistence type="inferred from homology"/>
<reference evidence="8 9" key="1">
    <citation type="submission" date="2019-09" db="EMBL/GenBank/DDBJ databases">
        <title>Draft genome of the ectomycorrhizal ascomycete Sphaerosporella brunnea.</title>
        <authorList>
            <consortium name="DOE Joint Genome Institute"/>
            <person name="Benucci G.M."/>
            <person name="Marozzi G."/>
            <person name="Antonielli L."/>
            <person name="Sanchez S."/>
            <person name="Marco P."/>
            <person name="Wang X."/>
            <person name="Falini L.B."/>
            <person name="Barry K."/>
            <person name="Haridas S."/>
            <person name="Lipzen A."/>
            <person name="Labutti K."/>
            <person name="Grigoriev I.V."/>
            <person name="Murat C."/>
            <person name="Martin F."/>
            <person name="Albertini E."/>
            <person name="Donnini D."/>
            <person name="Bonito G."/>
        </authorList>
    </citation>
    <scope>NUCLEOTIDE SEQUENCE [LARGE SCALE GENOMIC DNA]</scope>
    <source>
        <strain evidence="8 9">Sb_GMNB300</strain>
    </source>
</reference>
<dbReference type="PROSITE" id="PS00455">
    <property type="entry name" value="AMP_BINDING"/>
    <property type="match status" value="1"/>
</dbReference>
<evidence type="ECO:0000313" key="8">
    <source>
        <dbReference type="EMBL" id="KAA8893810.1"/>
    </source>
</evidence>
<evidence type="ECO:0000256" key="4">
    <source>
        <dbReference type="ARBA" id="ARBA00022840"/>
    </source>
</evidence>
<dbReference type="InterPro" id="IPR000873">
    <property type="entry name" value="AMP-dep_synth/lig_dom"/>
</dbReference>
<feature type="non-terminal residue" evidence="8">
    <location>
        <position position="459"/>
    </location>
</feature>
<organism evidence="8 9">
    <name type="scientific">Sphaerosporella brunnea</name>
    <dbReference type="NCBI Taxonomy" id="1250544"/>
    <lineage>
        <taxon>Eukaryota</taxon>
        <taxon>Fungi</taxon>
        <taxon>Dikarya</taxon>
        <taxon>Ascomycota</taxon>
        <taxon>Pezizomycotina</taxon>
        <taxon>Pezizomycetes</taxon>
        <taxon>Pezizales</taxon>
        <taxon>Pyronemataceae</taxon>
        <taxon>Sphaerosporella</taxon>
    </lineage>
</organism>
<keyword evidence="3" id="KW-0547">Nucleotide-binding</keyword>
<protein>
    <recommendedName>
        <fullName evidence="7">AMP-dependent synthetase/ligase domain-containing protein</fullName>
    </recommendedName>
</protein>
<dbReference type="FunCoup" id="A0A5J5EEI7">
    <property type="interactions" value="805"/>
</dbReference>
<evidence type="ECO:0000256" key="6">
    <source>
        <dbReference type="SAM" id="MobiDB-lite"/>
    </source>
</evidence>
<dbReference type="SUPFAM" id="SSF56801">
    <property type="entry name" value="Acetyl-CoA synthetase-like"/>
    <property type="match status" value="1"/>
</dbReference>
<name>A0A5J5EEI7_9PEZI</name>
<evidence type="ECO:0000313" key="9">
    <source>
        <dbReference type="Proteomes" id="UP000326924"/>
    </source>
</evidence>
<dbReference type="InterPro" id="IPR042099">
    <property type="entry name" value="ANL_N_sf"/>
</dbReference>
<dbReference type="InParanoid" id="A0A5J5EEI7"/>
<dbReference type="Proteomes" id="UP000326924">
    <property type="component" value="Unassembled WGS sequence"/>
</dbReference>
<accession>A0A5J5EEI7</accession>
<dbReference type="AlphaFoldDB" id="A0A5J5EEI7"/>
<comment type="similarity">
    <text evidence="1">Belongs to the ATP-dependent AMP-binding enzyme family.</text>
</comment>
<dbReference type="EMBL" id="VXIS01000398">
    <property type="protein sequence ID" value="KAA8893810.1"/>
    <property type="molecule type" value="Genomic_DNA"/>
</dbReference>
<dbReference type="InterPro" id="IPR020845">
    <property type="entry name" value="AMP-binding_CS"/>
</dbReference>
<evidence type="ECO:0000256" key="2">
    <source>
        <dbReference type="ARBA" id="ARBA00022598"/>
    </source>
</evidence>
<dbReference type="GO" id="GO:0005524">
    <property type="term" value="F:ATP binding"/>
    <property type="evidence" value="ECO:0007669"/>
    <property type="project" value="UniProtKB-KW"/>
</dbReference>
<feature type="region of interest" description="Disordered" evidence="6">
    <location>
        <begin position="1"/>
        <end position="30"/>
    </location>
</feature>
<dbReference type="PANTHER" id="PTHR43272:SF83">
    <property type="entry name" value="ACYL-COA SYNTHETASE LONG-CHAIN, ISOFORM J"/>
    <property type="match status" value="1"/>
</dbReference>
<dbReference type="OrthoDB" id="1700726at2759"/>
<evidence type="ECO:0000256" key="3">
    <source>
        <dbReference type="ARBA" id="ARBA00022741"/>
    </source>
</evidence>
<dbReference type="GO" id="GO:0005783">
    <property type="term" value="C:endoplasmic reticulum"/>
    <property type="evidence" value="ECO:0007669"/>
    <property type="project" value="TreeGrafter"/>
</dbReference>
<feature type="non-terminal residue" evidence="8">
    <location>
        <position position="1"/>
    </location>
</feature>
<gene>
    <name evidence="8" type="ORF">FN846DRAFT_977225</name>
</gene>
<keyword evidence="4" id="KW-0067">ATP-binding</keyword>